<accession>A0A6C0B3A7</accession>
<dbReference type="EMBL" id="MN739058">
    <property type="protein sequence ID" value="QHS86542.1"/>
    <property type="molecule type" value="Genomic_DNA"/>
</dbReference>
<dbReference type="AlphaFoldDB" id="A0A6C0B3A7"/>
<protein>
    <recommendedName>
        <fullName evidence="1">PDZ domain-containing protein</fullName>
    </recommendedName>
</protein>
<proteinExistence type="predicted"/>
<organism evidence="2">
    <name type="scientific">viral metagenome</name>
    <dbReference type="NCBI Taxonomy" id="1070528"/>
    <lineage>
        <taxon>unclassified sequences</taxon>
        <taxon>metagenomes</taxon>
        <taxon>organismal metagenomes</taxon>
    </lineage>
</organism>
<dbReference type="Gene3D" id="2.30.42.10">
    <property type="match status" value="1"/>
</dbReference>
<dbReference type="InterPro" id="IPR036034">
    <property type="entry name" value="PDZ_sf"/>
</dbReference>
<dbReference type="PROSITE" id="PS50106">
    <property type="entry name" value="PDZ"/>
    <property type="match status" value="1"/>
</dbReference>
<dbReference type="InterPro" id="IPR001478">
    <property type="entry name" value="PDZ"/>
</dbReference>
<sequence>MATFEFTVQGNNLNVKIRPSVKGGVQVGSMTRGGALHKAYLEKNIRPGIGDKLVAVNGQDVSSLMPDEVLGILRLELNGTEDVVLGITRHHSGILLNPIDAQAPMNNEWNMIKGREQLGLRHRCSRNAVREKLFTNRFGPIHNALGSRHIQNRRDIDHQVEVWLLEDTAVVRGVIFGED</sequence>
<evidence type="ECO:0000259" key="1">
    <source>
        <dbReference type="PROSITE" id="PS50106"/>
    </source>
</evidence>
<reference evidence="2" key="1">
    <citation type="journal article" date="2020" name="Nature">
        <title>Giant virus diversity and host interactions through global metagenomics.</title>
        <authorList>
            <person name="Schulz F."/>
            <person name="Roux S."/>
            <person name="Paez-Espino D."/>
            <person name="Jungbluth S."/>
            <person name="Walsh D.A."/>
            <person name="Denef V.J."/>
            <person name="McMahon K.D."/>
            <person name="Konstantinidis K.T."/>
            <person name="Eloe-Fadrosh E.A."/>
            <person name="Kyrpides N.C."/>
            <person name="Woyke T."/>
        </authorList>
    </citation>
    <scope>NUCLEOTIDE SEQUENCE</scope>
    <source>
        <strain evidence="2">GVMAG-M-3300009422-16</strain>
    </source>
</reference>
<evidence type="ECO:0000313" key="2">
    <source>
        <dbReference type="EMBL" id="QHS86542.1"/>
    </source>
</evidence>
<feature type="domain" description="PDZ" evidence="1">
    <location>
        <begin position="1"/>
        <end position="74"/>
    </location>
</feature>
<dbReference type="SUPFAM" id="SSF50156">
    <property type="entry name" value="PDZ domain-like"/>
    <property type="match status" value="1"/>
</dbReference>
<name>A0A6C0B3A7_9ZZZZ</name>